<dbReference type="EMBL" id="BDIP01006096">
    <property type="protein sequence ID" value="GIQ90374.1"/>
    <property type="molecule type" value="Genomic_DNA"/>
</dbReference>
<organism evidence="1 2">
    <name type="scientific">Kipferlia bialata</name>
    <dbReference type="NCBI Taxonomy" id="797122"/>
    <lineage>
        <taxon>Eukaryota</taxon>
        <taxon>Metamonada</taxon>
        <taxon>Carpediemonas-like organisms</taxon>
        <taxon>Kipferlia</taxon>
    </lineage>
</organism>
<reference evidence="1 2" key="1">
    <citation type="journal article" date="2018" name="PLoS ONE">
        <title>The draft genome of Kipferlia bialata reveals reductive genome evolution in fornicate parasites.</title>
        <authorList>
            <person name="Tanifuji G."/>
            <person name="Takabayashi S."/>
            <person name="Kume K."/>
            <person name="Takagi M."/>
            <person name="Nakayama T."/>
            <person name="Kamikawa R."/>
            <person name="Inagaki Y."/>
            <person name="Hashimoto T."/>
        </authorList>
    </citation>
    <scope>NUCLEOTIDE SEQUENCE [LARGE SCALE GENOMIC DNA]</scope>
    <source>
        <strain evidence="1">NY0173</strain>
    </source>
</reference>
<dbReference type="Proteomes" id="UP000265618">
    <property type="component" value="Unassembled WGS sequence"/>
</dbReference>
<dbReference type="Gene3D" id="2.30.110.10">
    <property type="entry name" value="Electron Transport, Fmn-binding Protein, Chain A"/>
    <property type="match status" value="1"/>
</dbReference>
<name>A0A9K3GNK1_9EUKA</name>
<evidence type="ECO:0000313" key="2">
    <source>
        <dbReference type="Proteomes" id="UP000265618"/>
    </source>
</evidence>
<keyword evidence="2" id="KW-1185">Reference proteome</keyword>
<accession>A0A9K3GNK1</accession>
<proteinExistence type="predicted"/>
<comment type="caution">
    <text evidence="1">The sequence shown here is derived from an EMBL/GenBank/DDBJ whole genome shotgun (WGS) entry which is preliminary data.</text>
</comment>
<evidence type="ECO:0000313" key="1">
    <source>
        <dbReference type="EMBL" id="GIQ90374.1"/>
    </source>
</evidence>
<dbReference type="AlphaFoldDB" id="A0A9K3GNK1"/>
<dbReference type="InterPro" id="IPR012349">
    <property type="entry name" value="Split_barrel_FMN-bd"/>
</dbReference>
<feature type="non-terminal residue" evidence="1">
    <location>
        <position position="71"/>
    </location>
</feature>
<gene>
    <name evidence="1" type="ORF">KIPB_013144</name>
</gene>
<sequence length="71" mass="7793">IASPNGCDEEGIYFRTMDCKPFHRQLKATGKVTICGIANQAKLGYDEEGSPIFPASYTLRIIGECRNVPAE</sequence>
<protein>
    <submittedName>
        <fullName evidence="1">Uncharacterized protein</fullName>
    </submittedName>
</protein>
<feature type="non-terminal residue" evidence="1">
    <location>
        <position position="1"/>
    </location>
</feature>